<dbReference type="CDD" id="cd00190">
    <property type="entry name" value="Tryp_SPc"/>
    <property type="match status" value="1"/>
</dbReference>
<dbReference type="Pfam" id="PF06417">
    <property type="entry name" value="EMC4"/>
    <property type="match status" value="1"/>
</dbReference>
<keyword evidence="7 10" id="KW-1133">Transmembrane helix</keyword>
<evidence type="ECO:0000256" key="7">
    <source>
        <dbReference type="ARBA" id="ARBA00022989"/>
    </source>
</evidence>
<dbReference type="EMBL" id="JYDH01000110">
    <property type="protein sequence ID" value="KRY31830.1"/>
    <property type="molecule type" value="Genomic_DNA"/>
</dbReference>
<evidence type="ECO:0000256" key="3">
    <source>
        <dbReference type="ARBA" id="ARBA00011276"/>
    </source>
</evidence>
<dbReference type="SMART" id="SM00020">
    <property type="entry name" value="Tryp_SPc"/>
    <property type="match status" value="1"/>
</dbReference>
<dbReference type="GO" id="GO:0005789">
    <property type="term" value="C:endoplasmic reticulum membrane"/>
    <property type="evidence" value="ECO:0007669"/>
    <property type="project" value="UniProtKB-SubCell"/>
</dbReference>
<evidence type="ECO:0000256" key="2">
    <source>
        <dbReference type="ARBA" id="ARBA00007715"/>
    </source>
</evidence>
<dbReference type="InterPro" id="IPR001254">
    <property type="entry name" value="Trypsin_dom"/>
</dbReference>
<feature type="domain" description="Peptidase S1" evidence="11">
    <location>
        <begin position="312"/>
        <end position="547"/>
    </location>
</feature>
<evidence type="ECO:0000256" key="9">
    <source>
        <dbReference type="ARBA" id="ARBA00031143"/>
    </source>
</evidence>
<sequence>MNDRSMHMLSTKTKWLNQILKSITPHCSYCSLQIEQTFHYYCIPFAYMFFGMASQCNNLNVPILYQKCKLDPNYAKYAKENRGGAQLANPPGFTTAALSVSDGGSRETDKHLMAKRAWDIAFGPLKQVPMNLFIMYMAGNSISIFPIMMVCMMLIRPVKALLSVNAVFKSVEKSDDGYMLGEKFVFVLGNIIGIFFALYKCSSMGLLPTHKSDWLAFANMPERMEYAVGAAVLIIICKLERVNSSQTKSCWDFEGNQCGSIGFQSVFFSSFAHHMGFCIFCISVQHIVQSCRCGISKEVGSLSVNDAAGNDTFGGSETKANLFPWQVYLTVKEGTTEWKCGGVLIPTKHTKGTNLVLTASECLLYFTSIVKPSSVKVFVGTNELGSGNSVSVEKIMALKNQEIMGFDNIALLKLTQMVDYSDKVQAICLPEQDKETPYGKECYVSGWGLRPHLKKPLTNKLHHARIPVNYAYCAIYRDEYYVFCAGYDQGAKDILMEDLGGPLMCKEGEKFTLHGLFVFKPAKQKPSHYSAYTKVSSYIKWMRSALSGEAYEAKNLSKM</sequence>
<organism evidence="12 13">
    <name type="scientific">Trichinella spiralis</name>
    <name type="common">Trichina worm</name>
    <dbReference type="NCBI Taxonomy" id="6334"/>
    <lineage>
        <taxon>Eukaryota</taxon>
        <taxon>Metazoa</taxon>
        <taxon>Ecdysozoa</taxon>
        <taxon>Nematoda</taxon>
        <taxon>Enoplea</taxon>
        <taxon>Dorylaimia</taxon>
        <taxon>Trichinellida</taxon>
        <taxon>Trichinellidae</taxon>
        <taxon>Trichinella</taxon>
    </lineage>
</organism>
<comment type="subcellular location">
    <subcellularLocation>
        <location evidence="1">Endoplasmic reticulum membrane</location>
        <topology evidence="1">Multi-pass membrane protein</topology>
    </subcellularLocation>
</comment>
<dbReference type="GO" id="GO:0004252">
    <property type="term" value="F:serine-type endopeptidase activity"/>
    <property type="evidence" value="ECO:0007669"/>
    <property type="project" value="InterPro"/>
</dbReference>
<dbReference type="eggNOG" id="KOG3318">
    <property type="taxonomic scope" value="Eukaryota"/>
</dbReference>
<evidence type="ECO:0000256" key="1">
    <source>
        <dbReference type="ARBA" id="ARBA00004477"/>
    </source>
</evidence>
<evidence type="ECO:0000256" key="6">
    <source>
        <dbReference type="ARBA" id="ARBA00022824"/>
    </source>
</evidence>
<keyword evidence="8 10" id="KW-0472">Membrane</keyword>
<dbReference type="InterPro" id="IPR009445">
    <property type="entry name" value="TMEM85/Emc4"/>
</dbReference>
<comment type="subunit">
    <text evidence="3">Component of the ER membrane protein complex (EMC).</text>
</comment>
<name>A0A0V1B475_TRISP</name>
<protein>
    <recommendedName>
        <fullName evidence="4">ER membrane protein complex subunit 4</fullName>
    </recommendedName>
    <alternativeName>
        <fullName evidence="9">Transmembrane protein 85</fullName>
    </alternativeName>
</protein>
<dbReference type="InterPro" id="IPR009003">
    <property type="entry name" value="Peptidase_S1_PA"/>
</dbReference>
<dbReference type="Pfam" id="PF00089">
    <property type="entry name" value="Trypsin"/>
    <property type="match status" value="1"/>
</dbReference>
<dbReference type="InterPro" id="IPR043504">
    <property type="entry name" value="Peptidase_S1_PA_chymotrypsin"/>
</dbReference>
<dbReference type="eggNOG" id="KOG3627">
    <property type="taxonomic scope" value="Eukaryota"/>
</dbReference>
<gene>
    <name evidence="12" type="primary">EMC4</name>
    <name evidence="12" type="ORF">T01_15327</name>
</gene>
<reference evidence="12 13" key="1">
    <citation type="submission" date="2015-01" db="EMBL/GenBank/DDBJ databases">
        <title>Evolution of Trichinella species and genotypes.</title>
        <authorList>
            <person name="Korhonen P.K."/>
            <person name="Edoardo P."/>
            <person name="Giuseppe L.R."/>
            <person name="Gasser R.B."/>
        </authorList>
    </citation>
    <scope>NUCLEOTIDE SEQUENCE [LARGE SCALE GENOMIC DNA]</scope>
    <source>
        <strain evidence="12">ISS3</strain>
    </source>
</reference>
<proteinExistence type="inferred from homology"/>
<evidence type="ECO:0000256" key="8">
    <source>
        <dbReference type="ARBA" id="ARBA00023136"/>
    </source>
</evidence>
<dbReference type="InParanoid" id="A0A0V1B475"/>
<evidence type="ECO:0000259" key="11">
    <source>
        <dbReference type="PROSITE" id="PS50240"/>
    </source>
</evidence>
<dbReference type="PANTHER" id="PTHR19315">
    <property type="entry name" value="ER MEMBRANE PROTEIN COMPLEX SUBUNIT 4"/>
    <property type="match status" value="1"/>
</dbReference>
<dbReference type="AlphaFoldDB" id="A0A0V1B475"/>
<dbReference type="SUPFAM" id="SSF50494">
    <property type="entry name" value="Trypsin-like serine proteases"/>
    <property type="match status" value="1"/>
</dbReference>
<evidence type="ECO:0000256" key="10">
    <source>
        <dbReference type="SAM" id="Phobius"/>
    </source>
</evidence>
<evidence type="ECO:0000313" key="12">
    <source>
        <dbReference type="EMBL" id="KRY31830.1"/>
    </source>
</evidence>
<feature type="transmembrane region" description="Helical" evidence="10">
    <location>
        <begin position="184"/>
        <end position="201"/>
    </location>
</feature>
<keyword evidence="13" id="KW-1185">Reference proteome</keyword>
<keyword evidence="6" id="KW-0256">Endoplasmic reticulum</keyword>
<evidence type="ECO:0000256" key="5">
    <source>
        <dbReference type="ARBA" id="ARBA00022692"/>
    </source>
</evidence>
<dbReference type="OrthoDB" id="369569at2759"/>
<keyword evidence="5 10" id="KW-0812">Transmembrane</keyword>
<evidence type="ECO:0000256" key="4">
    <source>
        <dbReference type="ARBA" id="ARBA00020820"/>
    </source>
</evidence>
<evidence type="ECO:0000313" key="13">
    <source>
        <dbReference type="Proteomes" id="UP000054776"/>
    </source>
</evidence>
<dbReference type="Proteomes" id="UP000054776">
    <property type="component" value="Unassembled WGS sequence"/>
</dbReference>
<dbReference type="GO" id="GO:0006508">
    <property type="term" value="P:proteolysis"/>
    <property type="evidence" value="ECO:0007669"/>
    <property type="project" value="InterPro"/>
</dbReference>
<dbReference type="STRING" id="6334.A0A0V1B475"/>
<comment type="caution">
    <text evidence="12">The sequence shown here is derived from an EMBL/GenBank/DDBJ whole genome shotgun (WGS) entry which is preliminary data.</text>
</comment>
<dbReference type="Gene3D" id="2.40.10.10">
    <property type="entry name" value="Trypsin-like serine proteases"/>
    <property type="match status" value="1"/>
</dbReference>
<feature type="transmembrane region" description="Helical" evidence="10">
    <location>
        <begin position="133"/>
        <end position="155"/>
    </location>
</feature>
<dbReference type="PROSITE" id="PS50240">
    <property type="entry name" value="TRYPSIN_DOM"/>
    <property type="match status" value="1"/>
</dbReference>
<accession>A0A0V1B475</accession>
<comment type="similarity">
    <text evidence="2">Belongs to the EMC4 family.</text>
</comment>